<feature type="domain" description="DUF2231" evidence="2">
    <location>
        <begin position="17"/>
        <end position="76"/>
    </location>
</feature>
<reference evidence="4" key="1">
    <citation type="submission" date="2019-09" db="EMBL/GenBank/DDBJ databases">
        <title>Mumia zhuanghuii sp. nov. isolated from the intestinal contents of plateau pika (Ochotona curzoniae) in the Qinghai-Tibet plateau of China.</title>
        <authorList>
            <person name="Tian Z."/>
        </authorList>
    </citation>
    <scope>NUCLEOTIDE SEQUENCE [LARGE SCALE GENOMIC DNA]</scope>
    <source>
        <strain evidence="4">L-031</strain>
    </source>
</reference>
<keyword evidence="1" id="KW-0812">Transmembrane</keyword>
<dbReference type="AlphaFoldDB" id="A0A5J6L5U1"/>
<proteinExistence type="predicted"/>
<name>A0A5J6L5U1_9MICO</name>
<sequence length="88" mass="9326">MSRASRAAPPHVIRPCCTALNAGAIVLFAVVLVIRFAVGDDISPWALAITVAALLILGFSGWLGGKLSYRWGVRVADETTQREGYIGA</sequence>
<evidence type="ECO:0000313" key="3">
    <source>
        <dbReference type="EMBL" id="QEW03944.1"/>
    </source>
</evidence>
<keyword evidence="1" id="KW-1133">Transmembrane helix</keyword>
<accession>A0A5J6L5U1</accession>
<dbReference type="InterPro" id="IPR019251">
    <property type="entry name" value="DUF2231_TM"/>
</dbReference>
<dbReference type="KEGG" id="mlz:F6J85_13170"/>
<evidence type="ECO:0000256" key="1">
    <source>
        <dbReference type="SAM" id="Phobius"/>
    </source>
</evidence>
<feature type="transmembrane region" description="Helical" evidence="1">
    <location>
        <begin position="12"/>
        <end position="38"/>
    </location>
</feature>
<dbReference type="Pfam" id="PF09990">
    <property type="entry name" value="DUF2231"/>
    <property type="match status" value="1"/>
</dbReference>
<organism evidence="3 4">
    <name type="scientific">Microbacterium lushaniae</name>
    <dbReference type="NCBI Taxonomy" id="2614639"/>
    <lineage>
        <taxon>Bacteria</taxon>
        <taxon>Bacillati</taxon>
        <taxon>Actinomycetota</taxon>
        <taxon>Actinomycetes</taxon>
        <taxon>Micrococcales</taxon>
        <taxon>Microbacteriaceae</taxon>
        <taxon>Microbacterium</taxon>
    </lineage>
</organism>
<protein>
    <submittedName>
        <fullName evidence="3">DUF2231 domain-containing protein</fullName>
    </submittedName>
</protein>
<gene>
    <name evidence="3" type="ORF">F6J85_13170</name>
</gene>
<dbReference type="EMBL" id="CP044232">
    <property type="protein sequence ID" value="QEW03944.1"/>
    <property type="molecule type" value="Genomic_DNA"/>
</dbReference>
<evidence type="ECO:0000259" key="2">
    <source>
        <dbReference type="Pfam" id="PF09990"/>
    </source>
</evidence>
<keyword evidence="1" id="KW-0472">Membrane</keyword>
<evidence type="ECO:0000313" key="4">
    <source>
        <dbReference type="Proteomes" id="UP000325516"/>
    </source>
</evidence>
<keyword evidence="4" id="KW-1185">Reference proteome</keyword>
<feature type="transmembrane region" description="Helical" evidence="1">
    <location>
        <begin position="44"/>
        <end position="64"/>
    </location>
</feature>
<dbReference type="Proteomes" id="UP000325516">
    <property type="component" value="Chromosome"/>
</dbReference>